<keyword evidence="2" id="KW-0677">Repeat</keyword>
<dbReference type="InterPro" id="IPR037293">
    <property type="entry name" value="Gal_Oxidase_central_sf"/>
</dbReference>
<protein>
    <recommendedName>
        <fullName evidence="8">Galactose oxidase</fullName>
    </recommendedName>
</protein>
<evidence type="ECO:0000313" key="6">
    <source>
        <dbReference type="EMBL" id="KAJ8661978.1"/>
    </source>
</evidence>
<evidence type="ECO:0000256" key="3">
    <source>
        <dbReference type="SAM" id="MobiDB-lite"/>
    </source>
</evidence>
<evidence type="ECO:0000256" key="4">
    <source>
        <dbReference type="SAM" id="Phobius"/>
    </source>
</evidence>
<dbReference type="Gene3D" id="2.120.10.80">
    <property type="entry name" value="Kelch-type beta propeller"/>
    <property type="match status" value="1"/>
</dbReference>
<dbReference type="Proteomes" id="UP001234581">
    <property type="component" value="Unassembled WGS sequence"/>
</dbReference>
<feature type="region of interest" description="Disordered" evidence="3">
    <location>
        <begin position="942"/>
        <end position="968"/>
    </location>
</feature>
<feature type="transmembrane region" description="Helical" evidence="4">
    <location>
        <begin position="479"/>
        <end position="501"/>
    </location>
</feature>
<evidence type="ECO:0008006" key="8">
    <source>
        <dbReference type="Google" id="ProtNLM"/>
    </source>
</evidence>
<proteinExistence type="predicted"/>
<gene>
    <name evidence="6" type="ORF">O0I10_002309</name>
</gene>
<evidence type="ECO:0000256" key="5">
    <source>
        <dbReference type="SAM" id="SignalP"/>
    </source>
</evidence>
<dbReference type="GeneID" id="83209727"/>
<dbReference type="RefSeq" id="XP_058346891.1">
    <property type="nucleotide sequence ID" value="XM_058482393.1"/>
</dbReference>
<feature type="transmembrane region" description="Helical" evidence="4">
    <location>
        <begin position="417"/>
        <end position="442"/>
    </location>
</feature>
<accession>A0AAD7VB87</accession>
<evidence type="ECO:0000256" key="2">
    <source>
        <dbReference type="ARBA" id="ARBA00022737"/>
    </source>
</evidence>
<dbReference type="Pfam" id="PF24681">
    <property type="entry name" value="Kelch_KLHDC2_KLHL20_DRC7"/>
    <property type="match status" value="1"/>
</dbReference>
<evidence type="ECO:0000313" key="7">
    <source>
        <dbReference type="Proteomes" id="UP001234581"/>
    </source>
</evidence>
<keyword evidence="7" id="KW-1185">Reference proteome</keyword>
<keyword evidence="1" id="KW-0880">Kelch repeat</keyword>
<keyword evidence="4" id="KW-1133">Transmembrane helix</keyword>
<dbReference type="InterPro" id="IPR015915">
    <property type="entry name" value="Kelch-typ_b-propeller"/>
</dbReference>
<dbReference type="EMBL" id="JARTCD010000006">
    <property type="protein sequence ID" value="KAJ8661978.1"/>
    <property type="molecule type" value="Genomic_DNA"/>
</dbReference>
<sequence length="968" mass="109307">MRLTKLPYACFQLIFLAVIFDPRFFTHAKYNVSERVMYESSNIRPFSQIGAATFVRNNVLYTIGGLSQYYNTTKPTNSFVGFRLNQLNGDIETDFPSAQDCPELAYGQAVLLPDNDRVLLFGGKNEDVWGENTTLLVHEYRFSTAKWQLLNVTDTNNATNDGTVPRNRHKHTATLAPNGKIYIFGGVVPGTSIARTLFHVWEYDPVSGRFTNKFPIDYDDLFPASLTNIALPDGKIAYVIHDHQWDEALIFDTNGGVGYKQELSNQTTGKFPDARLGANAILVPDNSTIYYFGGRKATGGFDDYDDALDIGQTELVAYNEIDVLDTKTWTWLSPKEVRGEPAKARYDASAALLYGKYWTFVGGISEFLWTNDLNVLEIPEANSPTSTLANASITLTWLHNITDPNLDENENHESKGLGGGAIAGIVVGSLAGAMLVIITLVWMMRHANLGPLAIATAIRGALISLVWDRRAGEPLWTAILHSVSKLILTGLFIAYCVYSFIQIVQSSETTMTMSTPVNQVRLPDIRFCFDNFRRTEDHAHMQSDIVSTPGAKAMNWTTDFWTYLDNSYHVPYYSSSSSADLRCWLFSAPPDFKLDYQANNPKSNGTRLRFLLASIEILDVSPYLYQSRVHISVYHPDRNPIKVVYNISDQPNLSDDYIQQWLRREASDQQTENSYTMEFNTSSSIGYQLKNHRYLVDTPWNAVGFAQIRNDTPEVETSFRTSIQDGSMMIRNVLDVYPASFAEIVEEDQRVDTLMSASGLIGGMLSLITSILTTLYGARPTSMYGWIMKLPFNKPTRSIERNLLRSFGSLGQPIPFVHPVDPHVLNPRQLQEHKLVETAYSNTATDDLHAKIRNMEETHQREMVDLERRHDNQMAALLKRLQLMELVFKSYYIDDEVFNKLHEAHCAEQDHQNNSGTLTPTTTADNDGIFTRLFRRRRYRAPQNVSDEEQPAHNSAALLLDLPEKHGS</sequence>
<dbReference type="PANTHER" id="PTHR46093">
    <property type="entry name" value="ACYL-COA-BINDING DOMAIN-CONTAINING PROTEIN 5"/>
    <property type="match status" value="1"/>
</dbReference>
<feature type="transmembrane region" description="Helical" evidence="4">
    <location>
        <begin position="449"/>
        <end position="467"/>
    </location>
</feature>
<reference evidence="6 7" key="1">
    <citation type="submission" date="2023-03" db="EMBL/GenBank/DDBJ databases">
        <title>Genome sequence of Lichtheimia ornata CBS 291.66.</title>
        <authorList>
            <person name="Mohabir J.T."/>
            <person name="Shea T.P."/>
            <person name="Kurbessoian T."/>
            <person name="Berby B."/>
            <person name="Fontaine J."/>
            <person name="Livny J."/>
            <person name="Gnirke A."/>
            <person name="Stajich J.E."/>
            <person name="Cuomo C.A."/>
        </authorList>
    </citation>
    <scope>NUCLEOTIDE SEQUENCE [LARGE SCALE GENOMIC DNA]</scope>
    <source>
        <strain evidence="6">CBS 291.66</strain>
    </source>
</reference>
<feature type="signal peptide" evidence="5">
    <location>
        <begin position="1"/>
        <end position="28"/>
    </location>
</feature>
<keyword evidence="4" id="KW-0472">Membrane</keyword>
<feature type="chain" id="PRO_5042172357" description="Galactose oxidase" evidence="5">
    <location>
        <begin position="29"/>
        <end position="968"/>
    </location>
</feature>
<name>A0AAD7VB87_9FUNG</name>
<dbReference type="SUPFAM" id="SSF117281">
    <property type="entry name" value="Kelch motif"/>
    <property type="match status" value="1"/>
</dbReference>
<feature type="transmembrane region" description="Helical" evidence="4">
    <location>
        <begin position="759"/>
        <end position="778"/>
    </location>
</feature>
<organism evidence="6 7">
    <name type="scientific">Lichtheimia ornata</name>
    <dbReference type="NCBI Taxonomy" id="688661"/>
    <lineage>
        <taxon>Eukaryota</taxon>
        <taxon>Fungi</taxon>
        <taxon>Fungi incertae sedis</taxon>
        <taxon>Mucoromycota</taxon>
        <taxon>Mucoromycotina</taxon>
        <taxon>Mucoromycetes</taxon>
        <taxon>Mucorales</taxon>
        <taxon>Lichtheimiaceae</taxon>
        <taxon>Lichtheimia</taxon>
    </lineage>
</organism>
<dbReference type="PANTHER" id="PTHR46093:SF18">
    <property type="entry name" value="FIBRONECTIN TYPE-III DOMAIN-CONTAINING PROTEIN"/>
    <property type="match status" value="1"/>
</dbReference>
<dbReference type="Gene3D" id="2.130.10.80">
    <property type="entry name" value="Galactose oxidase/kelch, beta-propeller"/>
    <property type="match status" value="1"/>
</dbReference>
<evidence type="ECO:0000256" key="1">
    <source>
        <dbReference type="ARBA" id="ARBA00022441"/>
    </source>
</evidence>
<comment type="caution">
    <text evidence="6">The sequence shown here is derived from an EMBL/GenBank/DDBJ whole genome shotgun (WGS) entry which is preliminary data.</text>
</comment>
<dbReference type="AlphaFoldDB" id="A0AAD7VB87"/>
<keyword evidence="4" id="KW-0812">Transmembrane</keyword>
<keyword evidence="5" id="KW-0732">Signal</keyword>